<evidence type="ECO:0000313" key="2">
    <source>
        <dbReference type="Proteomes" id="UP000515377"/>
    </source>
</evidence>
<accession>A0A9X7YBS9</accession>
<dbReference type="AlphaFoldDB" id="A0A9X7YBS9"/>
<reference evidence="1 2" key="1">
    <citation type="submission" date="2020-07" db="EMBL/GenBank/DDBJ databases">
        <title>Whole genome sequence of Sphingobium yanoikuyae A3.</title>
        <authorList>
            <person name="Han S.-S."/>
        </authorList>
    </citation>
    <scope>NUCLEOTIDE SEQUENCE [LARGE SCALE GENOMIC DNA]</scope>
    <source>
        <strain evidence="1 2">A3</strain>
    </source>
</reference>
<dbReference type="EMBL" id="CP060122">
    <property type="protein sequence ID" value="QNG44694.1"/>
    <property type="molecule type" value="Genomic_DNA"/>
</dbReference>
<sequence>MKPLLVRMVDTPKVPPGRAIMICDSEGNPLPNQLHTAIVNGLEERTIITVQFIVDGERIAIG</sequence>
<organism evidence="1 2">
    <name type="scientific">Sphingobium yanoikuyae</name>
    <name type="common">Sphingomonas yanoikuyae</name>
    <dbReference type="NCBI Taxonomy" id="13690"/>
    <lineage>
        <taxon>Bacteria</taxon>
        <taxon>Pseudomonadati</taxon>
        <taxon>Pseudomonadota</taxon>
        <taxon>Alphaproteobacteria</taxon>
        <taxon>Sphingomonadales</taxon>
        <taxon>Sphingomonadaceae</taxon>
        <taxon>Sphingobium</taxon>
    </lineage>
</organism>
<gene>
    <name evidence="1" type="ORF">H3V42_23025</name>
</gene>
<evidence type="ECO:0000313" key="1">
    <source>
        <dbReference type="EMBL" id="QNG44694.1"/>
    </source>
</evidence>
<name>A0A9X7YBS9_SPHYA</name>
<protein>
    <submittedName>
        <fullName evidence="1">Uncharacterized protein</fullName>
    </submittedName>
</protein>
<proteinExistence type="predicted"/>
<dbReference type="Proteomes" id="UP000515377">
    <property type="component" value="Chromosome"/>
</dbReference>